<dbReference type="PANTHER" id="PTHR14919">
    <property type="entry name" value="KPL2-RELATED"/>
    <property type="match status" value="1"/>
</dbReference>
<feature type="region of interest" description="Disordered" evidence="1">
    <location>
        <begin position="1"/>
        <end position="27"/>
    </location>
</feature>
<dbReference type="PANTHER" id="PTHR14919:SF0">
    <property type="entry name" value="SPERM FLAGELLAR PROTEIN 2"/>
    <property type="match status" value="1"/>
</dbReference>
<accession>A0A1X7SDX8</accession>
<evidence type="ECO:0000256" key="1">
    <source>
        <dbReference type="SAM" id="MobiDB-lite"/>
    </source>
</evidence>
<sequence length="151" mass="17813">MTKKGTRKRGRGKEREDERGPESAADQTLTIPSAESELFLLLDITAEPGEDGWQYCSLPVHSSLVSSLAERWPEAEKIYALSFRDAFRCLRQERDALCHYIFSKRNELIEFLKRPDCKQEFVSQWQREYNELSLNMRQQDFMKSELHHRVD</sequence>
<reference evidence="2" key="1">
    <citation type="submission" date="2017-05" db="UniProtKB">
        <authorList>
            <consortium name="EnsemblMetazoa"/>
        </authorList>
    </citation>
    <scope>IDENTIFICATION</scope>
</reference>
<protein>
    <submittedName>
        <fullName evidence="2">Uncharacterized protein</fullName>
    </submittedName>
</protein>
<name>A0A1X7SDX8_AMPQE</name>
<evidence type="ECO:0000313" key="2">
    <source>
        <dbReference type="EnsemblMetazoa" id="Aqu2.1.00266_001"/>
    </source>
</evidence>
<dbReference type="EnsemblMetazoa" id="Aqu2.1.00266_001">
    <property type="protein sequence ID" value="Aqu2.1.00266_001"/>
    <property type="gene ID" value="Aqu2.1.00266"/>
</dbReference>
<organism evidence="2">
    <name type="scientific">Amphimedon queenslandica</name>
    <name type="common">Sponge</name>
    <dbReference type="NCBI Taxonomy" id="400682"/>
    <lineage>
        <taxon>Eukaryota</taxon>
        <taxon>Metazoa</taxon>
        <taxon>Porifera</taxon>
        <taxon>Demospongiae</taxon>
        <taxon>Heteroscleromorpha</taxon>
        <taxon>Haplosclerida</taxon>
        <taxon>Niphatidae</taxon>
        <taxon>Amphimedon</taxon>
    </lineage>
</organism>
<dbReference type="InParanoid" id="A0A1X7SDX8"/>
<dbReference type="OrthoDB" id="62528at2759"/>
<feature type="compositionally biased region" description="Basic residues" evidence="1">
    <location>
        <begin position="1"/>
        <end position="12"/>
    </location>
</feature>
<dbReference type="STRING" id="400682.A0A1X7SDX8"/>
<proteinExistence type="predicted"/>
<dbReference type="InterPro" id="IPR052634">
    <property type="entry name" value="Sperm_flagellar-bone_growth"/>
</dbReference>
<dbReference type="AlphaFoldDB" id="A0A1X7SDX8"/>
<dbReference type="eggNOG" id="ENOG502TEG6">
    <property type="taxonomic scope" value="Eukaryota"/>
</dbReference>